<organism evidence="2 3">
    <name type="scientific">Microcoleus asticus IPMA8</name>
    <dbReference type="NCBI Taxonomy" id="2563858"/>
    <lineage>
        <taxon>Bacteria</taxon>
        <taxon>Bacillati</taxon>
        <taxon>Cyanobacteriota</taxon>
        <taxon>Cyanophyceae</taxon>
        <taxon>Oscillatoriophycideae</taxon>
        <taxon>Oscillatoriales</taxon>
        <taxon>Microcoleaceae</taxon>
        <taxon>Microcoleus</taxon>
        <taxon>Microcoleus asticus</taxon>
    </lineage>
</organism>
<gene>
    <name evidence="2" type="ORF">E5S67_04523</name>
</gene>
<dbReference type="EMBL" id="SRRZ01000096">
    <property type="protein sequence ID" value="NQE36758.1"/>
    <property type="molecule type" value="Genomic_DNA"/>
</dbReference>
<feature type="compositionally biased region" description="Polar residues" evidence="1">
    <location>
        <begin position="15"/>
        <end position="25"/>
    </location>
</feature>
<keyword evidence="3" id="KW-1185">Reference proteome</keyword>
<protein>
    <submittedName>
        <fullName evidence="2">Uncharacterized protein</fullName>
    </submittedName>
</protein>
<evidence type="ECO:0000313" key="2">
    <source>
        <dbReference type="EMBL" id="NQE36758.1"/>
    </source>
</evidence>
<accession>A0ABX2D2P9</accession>
<comment type="caution">
    <text evidence="2">The sequence shown here is derived from an EMBL/GenBank/DDBJ whole genome shotgun (WGS) entry which is preliminary data.</text>
</comment>
<dbReference type="Proteomes" id="UP000702425">
    <property type="component" value="Unassembled WGS sequence"/>
</dbReference>
<reference evidence="2 3" key="1">
    <citation type="journal article" date="2020" name="Sci. Rep.">
        <title>A novel cyanobacterial geosmin producer, revising GeoA distribution and dispersion patterns in Bacteria.</title>
        <authorList>
            <person name="Churro C."/>
            <person name="Semedo-Aguiar A.P."/>
            <person name="Silva A.D."/>
            <person name="Pereira-Leal J.B."/>
            <person name="Leite R.B."/>
        </authorList>
    </citation>
    <scope>NUCLEOTIDE SEQUENCE [LARGE SCALE GENOMIC DNA]</scope>
    <source>
        <strain evidence="2 3">IPMA8</strain>
    </source>
</reference>
<feature type="compositionally biased region" description="Basic and acidic residues" evidence="1">
    <location>
        <begin position="1"/>
        <end position="13"/>
    </location>
</feature>
<sequence length="49" mass="5665">MIKNIGRERDKPFSKNLNTPASNLDTYEPELNATVNVTLDRIKYNARQD</sequence>
<evidence type="ECO:0000256" key="1">
    <source>
        <dbReference type="SAM" id="MobiDB-lite"/>
    </source>
</evidence>
<name>A0ABX2D2P9_9CYAN</name>
<evidence type="ECO:0000313" key="3">
    <source>
        <dbReference type="Proteomes" id="UP000702425"/>
    </source>
</evidence>
<feature type="region of interest" description="Disordered" evidence="1">
    <location>
        <begin position="1"/>
        <end position="25"/>
    </location>
</feature>
<proteinExistence type="predicted"/>